<comment type="caution">
    <text evidence="3">The sequence shown here is derived from an EMBL/GenBank/DDBJ whole genome shotgun (WGS) entry which is preliminary data.</text>
</comment>
<keyword evidence="2" id="KW-1133">Transmembrane helix</keyword>
<dbReference type="EMBL" id="FCON02000124">
    <property type="protein sequence ID" value="SAL82698.1"/>
    <property type="molecule type" value="Genomic_DNA"/>
</dbReference>
<feature type="compositionally biased region" description="Basic residues" evidence="1">
    <location>
        <begin position="137"/>
        <end position="150"/>
    </location>
</feature>
<proteinExistence type="predicted"/>
<dbReference type="AlphaFoldDB" id="A0A158KNG9"/>
<gene>
    <name evidence="3" type="ORF">AWB68_06621</name>
</gene>
<keyword evidence="2" id="KW-0472">Membrane</keyword>
<feature type="transmembrane region" description="Helical" evidence="2">
    <location>
        <begin position="12"/>
        <end position="28"/>
    </location>
</feature>
<keyword evidence="2" id="KW-0812">Transmembrane</keyword>
<evidence type="ECO:0000313" key="4">
    <source>
        <dbReference type="Proteomes" id="UP000054770"/>
    </source>
</evidence>
<evidence type="ECO:0000256" key="2">
    <source>
        <dbReference type="SAM" id="Phobius"/>
    </source>
</evidence>
<accession>A0A158KNG9</accession>
<sequence>MAYENLLQSNQALVVVMMLAFAVASFVNRRGGVWGRSRALRKAAQVEAARTAVLLARLRSVRGPGRSCRGIKFWHEFLAELENANREDALSWEVVLAVTEVVQAETCRAAKLRAPTIQRPDAGLIARASTRFSPRPTPRRQKLARRRSRRAREMRMSVHPSASSPKNWRSEEPRTRRSFLRFPAHTQ</sequence>
<organism evidence="3 4">
    <name type="scientific">Caballeronia choica</name>
    <dbReference type="NCBI Taxonomy" id="326476"/>
    <lineage>
        <taxon>Bacteria</taxon>
        <taxon>Pseudomonadati</taxon>
        <taxon>Pseudomonadota</taxon>
        <taxon>Betaproteobacteria</taxon>
        <taxon>Burkholderiales</taxon>
        <taxon>Burkholderiaceae</taxon>
        <taxon>Caballeronia</taxon>
    </lineage>
</organism>
<protein>
    <submittedName>
        <fullName evidence="3">Uncharacterized protein</fullName>
    </submittedName>
</protein>
<evidence type="ECO:0000313" key="3">
    <source>
        <dbReference type="EMBL" id="SAL82698.1"/>
    </source>
</evidence>
<keyword evidence="4" id="KW-1185">Reference proteome</keyword>
<feature type="region of interest" description="Disordered" evidence="1">
    <location>
        <begin position="129"/>
        <end position="187"/>
    </location>
</feature>
<dbReference type="Proteomes" id="UP000054770">
    <property type="component" value="Unassembled WGS sequence"/>
</dbReference>
<evidence type="ECO:0000256" key="1">
    <source>
        <dbReference type="SAM" id="MobiDB-lite"/>
    </source>
</evidence>
<name>A0A158KNG9_9BURK</name>
<reference evidence="3" key="1">
    <citation type="submission" date="2016-01" db="EMBL/GenBank/DDBJ databases">
        <authorList>
            <person name="Peeters C."/>
        </authorList>
    </citation>
    <scope>NUCLEOTIDE SEQUENCE [LARGE SCALE GENOMIC DNA]</scope>
    <source>
        <strain evidence="3">LMG 22940</strain>
    </source>
</reference>